<protein>
    <recommendedName>
        <fullName evidence="5">SsuA/THI5-like domain-containing protein</fullName>
    </recommendedName>
</protein>
<keyword evidence="7" id="KW-1185">Reference proteome</keyword>
<dbReference type="RefSeq" id="WP_097941290.1">
    <property type="nucleotide sequence ID" value="NZ_BLKS01000001.1"/>
</dbReference>
<organism evidence="6 7">
    <name type="scientific">Mycolicibacterium agri</name>
    <name type="common">Mycobacterium agri</name>
    <dbReference type="NCBI Taxonomy" id="36811"/>
    <lineage>
        <taxon>Bacteria</taxon>
        <taxon>Bacillati</taxon>
        <taxon>Actinomycetota</taxon>
        <taxon>Actinomycetes</taxon>
        <taxon>Mycobacteriales</taxon>
        <taxon>Mycobacteriaceae</taxon>
        <taxon>Mycolicibacterium</taxon>
    </lineage>
</organism>
<evidence type="ECO:0000256" key="1">
    <source>
        <dbReference type="ARBA" id="ARBA00004418"/>
    </source>
</evidence>
<comment type="caution">
    <text evidence="6">The sequence shown here is derived from an EMBL/GenBank/DDBJ whole genome shotgun (WGS) entry which is preliminary data.</text>
</comment>
<dbReference type="InterPro" id="IPR015168">
    <property type="entry name" value="SsuA/THI5"/>
</dbReference>
<dbReference type="PANTHER" id="PTHR30024">
    <property type="entry name" value="ALIPHATIC SULFONATES-BINDING PROTEIN-RELATED"/>
    <property type="match status" value="1"/>
</dbReference>
<dbReference type="EMBL" id="PDCP01000029">
    <property type="protein sequence ID" value="PEG37092.1"/>
    <property type="molecule type" value="Genomic_DNA"/>
</dbReference>
<evidence type="ECO:0000313" key="6">
    <source>
        <dbReference type="EMBL" id="PEG37092.1"/>
    </source>
</evidence>
<feature type="domain" description="SsuA/THI5-like" evidence="5">
    <location>
        <begin position="71"/>
        <end position="269"/>
    </location>
</feature>
<dbReference type="Gene3D" id="3.40.190.10">
    <property type="entry name" value="Periplasmic binding protein-like II"/>
    <property type="match status" value="3"/>
</dbReference>
<gene>
    <name evidence="6" type="ORF">CQY20_17220</name>
</gene>
<dbReference type="SUPFAM" id="SSF53850">
    <property type="entry name" value="Periplasmic binding protein-like II"/>
    <property type="match status" value="1"/>
</dbReference>
<dbReference type="PANTHER" id="PTHR30024:SF47">
    <property type="entry name" value="TAURINE-BINDING PERIPLASMIC PROTEIN"/>
    <property type="match status" value="1"/>
</dbReference>
<feature type="signal peptide" evidence="4">
    <location>
        <begin position="1"/>
        <end position="18"/>
    </location>
</feature>
<accession>A0A2A7MZ64</accession>
<comment type="similarity">
    <text evidence="2">Belongs to the bacterial solute-binding protein SsuA/TauA family.</text>
</comment>
<proteinExistence type="inferred from homology"/>
<feature type="chain" id="PRO_5038706994" description="SsuA/THI5-like domain-containing protein" evidence="4">
    <location>
        <begin position="19"/>
        <end position="365"/>
    </location>
</feature>
<dbReference type="OrthoDB" id="506341at2"/>
<reference evidence="6 7" key="1">
    <citation type="submission" date="2017-10" db="EMBL/GenBank/DDBJ databases">
        <title>The new phylogeny of genus Mycobacterium.</title>
        <authorList>
            <person name="Tortoli E."/>
            <person name="Trovato A."/>
            <person name="Cirillo D.M."/>
        </authorList>
    </citation>
    <scope>NUCLEOTIDE SEQUENCE [LARGE SCALE GENOMIC DNA]</scope>
    <source>
        <strain evidence="6 7">CCUG37673</strain>
    </source>
</reference>
<evidence type="ECO:0000256" key="3">
    <source>
        <dbReference type="ARBA" id="ARBA00022729"/>
    </source>
</evidence>
<comment type="subcellular location">
    <subcellularLocation>
        <location evidence="1">Periplasm</location>
    </subcellularLocation>
</comment>
<dbReference type="PROSITE" id="PS51257">
    <property type="entry name" value="PROKAR_LIPOPROTEIN"/>
    <property type="match status" value="1"/>
</dbReference>
<evidence type="ECO:0000256" key="4">
    <source>
        <dbReference type="SAM" id="SignalP"/>
    </source>
</evidence>
<evidence type="ECO:0000259" key="5">
    <source>
        <dbReference type="Pfam" id="PF09084"/>
    </source>
</evidence>
<dbReference type="AlphaFoldDB" id="A0A2A7MZ64"/>
<evidence type="ECO:0000313" key="7">
    <source>
        <dbReference type="Proteomes" id="UP000220914"/>
    </source>
</evidence>
<name>A0A2A7MZ64_MYCAG</name>
<dbReference type="Proteomes" id="UP000220914">
    <property type="component" value="Unassembled WGS sequence"/>
</dbReference>
<dbReference type="GO" id="GO:0042597">
    <property type="term" value="C:periplasmic space"/>
    <property type="evidence" value="ECO:0007669"/>
    <property type="project" value="UniProtKB-SubCell"/>
</dbReference>
<dbReference type="Pfam" id="PF09084">
    <property type="entry name" value="NMT1"/>
    <property type="match status" value="1"/>
</dbReference>
<evidence type="ECO:0000256" key="2">
    <source>
        <dbReference type="ARBA" id="ARBA00010742"/>
    </source>
</evidence>
<keyword evidence="3 4" id="KW-0732">Signal</keyword>
<sequence>MRRSKRLLALVSASLAFATVLTSCGSKDAAPEEGSAAGMPTSADEVNPTIDTSKVKKNLTVAVDNPYYLFHHDILVAQDKGYFKEVGIDNVEIITVEDPLPALIGGSVDFALYDTDTTIAAAAKSNSGVRYLSVYLGGEANILGVREGINTPEDLKGKTITGGQFGSRNDFLIRKLLTDNGINPDTDVNLVSTGGQSNERLQSIIAGTVDGASLQLRHRTLLENEGGKFLFQELGRAPQNGWAANKILTESPETAAAFLTATLKARQFINDVNNKDAVLDLMASKGFELPQPYRDAYAAEQSPDYHTGDGGFDIADMDQFVNEQIELKIIPPGTNWHDYVDLVPLWRAQKALNLPLRPDPADLAQ</sequence>